<sequence length="173" mass="19748">MSNILIVTLEMEEVYQRHFNDLRQQYFPAHANYLDAHITLFHHLPADVPEVTATLATAAQRAAFTLKVAGVVHFGNGVAYRLESPELQALHHALQQAFEPWLIRQDKQSLRPHITVQNKVTAFKAQQLHEHLSASFVPFEMQATGLKTWRYLHGPWKAEKVWPFSDITASEGV</sequence>
<proteinExistence type="predicted"/>
<dbReference type="Proteomes" id="UP000812961">
    <property type="component" value="Unassembled WGS sequence"/>
</dbReference>
<gene>
    <name evidence="1" type="ORF">K1Y79_21980</name>
</gene>
<dbReference type="Gene3D" id="3.90.1140.10">
    <property type="entry name" value="Cyclic phosphodiesterase"/>
    <property type="match status" value="1"/>
</dbReference>
<protein>
    <submittedName>
        <fullName evidence="1">2'-5' RNA ligase family protein</fullName>
    </submittedName>
</protein>
<accession>A0ABS7GHX2</accession>
<dbReference type="EMBL" id="JAICCF010000004">
    <property type="protein sequence ID" value="MBW8687021.1"/>
    <property type="molecule type" value="Genomic_DNA"/>
</dbReference>
<dbReference type="InterPro" id="IPR009097">
    <property type="entry name" value="Cyclic_Pdiesterase"/>
</dbReference>
<reference evidence="1 2" key="1">
    <citation type="submission" date="2021-08" db="EMBL/GenBank/DDBJ databases">
        <title>The genome sequence of Chitinophaga sp. B61.</title>
        <authorList>
            <person name="Zhang X."/>
        </authorList>
    </citation>
    <scope>NUCLEOTIDE SEQUENCE [LARGE SCALE GENOMIC DNA]</scope>
    <source>
        <strain evidence="1 2">B61</strain>
    </source>
</reference>
<dbReference type="SUPFAM" id="SSF55144">
    <property type="entry name" value="LigT-like"/>
    <property type="match status" value="1"/>
</dbReference>
<dbReference type="Pfam" id="PF13563">
    <property type="entry name" value="2_5_RNA_ligase2"/>
    <property type="match status" value="1"/>
</dbReference>
<keyword evidence="1" id="KW-0436">Ligase</keyword>
<evidence type="ECO:0000313" key="1">
    <source>
        <dbReference type="EMBL" id="MBW8687021.1"/>
    </source>
</evidence>
<keyword evidence="2" id="KW-1185">Reference proteome</keyword>
<organism evidence="1 2">
    <name type="scientific">Chitinophaga rhizophila</name>
    <dbReference type="NCBI Taxonomy" id="2866212"/>
    <lineage>
        <taxon>Bacteria</taxon>
        <taxon>Pseudomonadati</taxon>
        <taxon>Bacteroidota</taxon>
        <taxon>Chitinophagia</taxon>
        <taxon>Chitinophagales</taxon>
        <taxon>Chitinophagaceae</taxon>
        <taxon>Chitinophaga</taxon>
    </lineage>
</organism>
<name>A0ABS7GHX2_9BACT</name>
<dbReference type="RefSeq" id="WP_220252348.1">
    <property type="nucleotide sequence ID" value="NZ_JAICCF010000004.1"/>
</dbReference>
<comment type="caution">
    <text evidence="1">The sequence shown here is derived from an EMBL/GenBank/DDBJ whole genome shotgun (WGS) entry which is preliminary data.</text>
</comment>
<evidence type="ECO:0000313" key="2">
    <source>
        <dbReference type="Proteomes" id="UP000812961"/>
    </source>
</evidence>
<dbReference type="GO" id="GO:0016874">
    <property type="term" value="F:ligase activity"/>
    <property type="evidence" value="ECO:0007669"/>
    <property type="project" value="UniProtKB-KW"/>
</dbReference>